<evidence type="ECO:0000256" key="4">
    <source>
        <dbReference type="ARBA" id="ARBA00023295"/>
    </source>
</evidence>
<dbReference type="Gene3D" id="3.20.110.10">
    <property type="entry name" value="Glycoside hydrolase 38, N terminal domain"/>
    <property type="match status" value="1"/>
</dbReference>
<keyword evidence="2" id="KW-0479">Metal-binding</keyword>
<dbReference type="Gene3D" id="2.70.98.30">
    <property type="entry name" value="Golgi alpha-mannosidase II, domain 4"/>
    <property type="match status" value="1"/>
</dbReference>
<evidence type="ECO:0000256" key="1">
    <source>
        <dbReference type="ARBA" id="ARBA00009792"/>
    </source>
</evidence>
<dbReference type="GO" id="GO:0046872">
    <property type="term" value="F:metal ion binding"/>
    <property type="evidence" value="ECO:0007669"/>
    <property type="project" value="UniProtKB-KW"/>
</dbReference>
<feature type="domain" description="Glycoside hydrolase family 38 central" evidence="5">
    <location>
        <begin position="512"/>
        <end position="583"/>
    </location>
</feature>
<proteinExistence type="inferred from homology"/>
<dbReference type="InterPro" id="IPR028995">
    <property type="entry name" value="Glyco_hydro_57/38_cen_sf"/>
</dbReference>
<dbReference type="PANTHER" id="PTHR46017">
    <property type="entry name" value="ALPHA-MANNOSIDASE 2C1"/>
    <property type="match status" value="1"/>
</dbReference>
<keyword evidence="7" id="KW-1185">Reference proteome</keyword>
<keyword evidence="4" id="KW-0326">Glycosidase</keyword>
<dbReference type="Pfam" id="PF07748">
    <property type="entry name" value="Glyco_hydro_38C"/>
    <property type="match status" value="1"/>
</dbReference>
<evidence type="ECO:0000256" key="3">
    <source>
        <dbReference type="ARBA" id="ARBA00022801"/>
    </source>
</evidence>
<dbReference type="PANTHER" id="PTHR46017:SF1">
    <property type="entry name" value="ALPHA-MANNOSIDASE 2C1"/>
    <property type="match status" value="1"/>
</dbReference>
<organism evidence="6 7">
    <name type="scientific">Cerasicoccus arenae</name>
    <dbReference type="NCBI Taxonomy" id="424488"/>
    <lineage>
        <taxon>Bacteria</taxon>
        <taxon>Pseudomonadati</taxon>
        <taxon>Verrucomicrobiota</taxon>
        <taxon>Opitutia</taxon>
        <taxon>Puniceicoccales</taxon>
        <taxon>Cerasicoccaceae</taxon>
        <taxon>Cerasicoccus</taxon>
    </lineage>
</organism>
<dbReference type="RefSeq" id="WP_189514184.1">
    <property type="nucleotide sequence ID" value="NZ_BMXG01000009.1"/>
</dbReference>
<dbReference type="SUPFAM" id="SSF88688">
    <property type="entry name" value="Families 57/38 glycoside transferase middle domain"/>
    <property type="match status" value="1"/>
</dbReference>
<dbReference type="InterPro" id="IPR011330">
    <property type="entry name" value="Glyco_hydro/deAcase_b/a-brl"/>
</dbReference>
<evidence type="ECO:0000256" key="2">
    <source>
        <dbReference type="ARBA" id="ARBA00022723"/>
    </source>
</evidence>
<dbReference type="GO" id="GO:0009313">
    <property type="term" value="P:oligosaccharide catabolic process"/>
    <property type="evidence" value="ECO:0007669"/>
    <property type="project" value="TreeGrafter"/>
</dbReference>
<dbReference type="GO" id="GO:0004559">
    <property type="term" value="F:alpha-mannosidase activity"/>
    <property type="evidence" value="ECO:0007669"/>
    <property type="project" value="InterPro"/>
</dbReference>
<dbReference type="SUPFAM" id="SSF74650">
    <property type="entry name" value="Galactose mutarotase-like"/>
    <property type="match status" value="1"/>
</dbReference>
<reference evidence="6" key="1">
    <citation type="journal article" date="2014" name="Int. J. Syst. Evol. Microbiol.">
        <title>Complete genome sequence of Corynebacterium casei LMG S-19264T (=DSM 44701T), isolated from a smear-ripened cheese.</title>
        <authorList>
            <consortium name="US DOE Joint Genome Institute (JGI-PGF)"/>
            <person name="Walter F."/>
            <person name="Albersmeier A."/>
            <person name="Kalinowski J."/>
            <person name="Ruckert C."/>
        </authorList>
    </citation>
    <scope>NUCLEOTIDE SEQUENCE</scope>
    <source>
        <strain evidence="6">KCTC 12870</strain>
    </source>
</reference>
<comment type="caution">
    <text evidence="6">The sequence shown here is derived from an EMBL/GenBank/DDBJ whole genome shotgun (WGS) entry which is preliminary data.</text>
</comment>
<dbReference type="Pfam" id="PF09261">
    <property type="entry name" value="Alpha-mann_mid"/>
    <property type="match status" value="1"/>
</dbReference>
<gene>
    <name evidence="6" type="ORF">GCM10007047_17590</name>
</gene>
<dbReference type="SMART" id="SM00872">
    <property type="entry name" value="Alpha-mann_mid"/>
    <property type="match status" value="1"/>
</dbReference>
<dbReference type="InterPro" id="IPR011013">
    <property type="entry name" value="Gal_mutarotase_sf_dom"/>
</dbReference>
<dbReference type="EMBL" id="BMXG01000009">
    <property type="protein sequence ID" value="GHC01551.1"/>
    <property type="molecule type" value="Genomic_DNA"/>
</dbReference>
<dbReference type="CDD" id="cd10789">
    <property type="entry name" value="GH38N_AMII_ER_cytosolic"/>
    <property type="match status" value="1"/>
</dbReference>
<dbReference type="GO" id="GO:0030246">
    <property type="term" value="F:carbohydrate binding"/>
    <property type="evidence" value="ECO:0007669"/>
    <property type="project" value="InterPro"/>
</dbReference>
<protein>
    <recommendedName>
        <fullName evidence="5">Glycoside hydrolase family 38 central domain-containing protein</fullName>
    </recommendedName>
</protein>
<dbReference type="InterPro" id="IPR027291">
    <property type="entry name" value="Glyco_hydro_38_N_sf"/>
</dbReference>
<dbReference type="InterPro" id="IPR037094">
    <property type="entry name" value="Glyco_hydro_38_cen_sf"/>
</dbReference>
<dbReference type="Pfam" id="PF01074">
    <property type="entry name" value="Glyco_hydro_38N"/>
    <property type="match status" value="1"/>
</dbReference>
<reference evidence="6" key="2">
    <citation type="submission" date="2020-09" db="EMBL/GenBank/DDBJ databases">
        <authorList>
            <person name="Sun Q."/>
            <person name="Kim S."/>
        </authorList>
    </citation>
    <scope>NUCLEOTIDE SEQUENCE</scope>
    <source>
        <strain evidence="6">KCTC 12870</strain>
    </source>
</reference>
<dbReference type="Proteomes" id="UP000642829">
    <property type="component" value="Unassembled WGS sequence"/>
</dbReference>
<evidence type="ECO:0000313" key="6">
    <source>
        <dbReference type="EMBL" id="GHC01551.1"/>
    </source>
</evidence>
<dbReference type="SUPFAM" id="SSF88713">
    <property type="entry name" value="Glycoside hydrolase/deacetylase"/>
    <property type="match status" value="1"/>
</dbReference>
<dbReference type="AlphaFoldDB" id="A0A8J3DAB8"/>
<name>A0A8J3DAB8_9BACT</name>
<sequence length="1014" mass="113921">MLPQQHLPQLIPNRINSAIKRLSSQVWFNRRPVQVEASNPQAEQITLQKGKALVLNPIKHCSFWGKLFDQRWCRIILPTPADNNTWLEWQDQGEATLYIDDKPYYGYNVAHPSCRLPEGATELWVQSSCIQSAIWHPKADGMEESGSFFQGAFIVQRNDAAWEAYHDLKCLFDLTLDQRMRENPQVGTTLNASGLQAHVDKYSPVYRRLLSDMDAAVDTLEQSGISEMRKKLALVYETFHMEKTFSRCVITGHAHLDLVWIWPERMGELKAVNIFATVDRLMDDYPEFRFAYSQPASYEAVSRREPDLYQRVLGRINTKQWEATGAMYVESDTTLACGEALARSFVLGQEGFTEINGQLSRLTWLPDVFGYAACLPQIMSQTGVDYFFTTKMTWNAINRFPYSSFIWRGNDGSEVLAHVTQESGYVTHMTIDNIKAPMHSNQQADVYEEYLLPTGYGDGGGGPTPEMLERARRLGSLPGMPSIEWGQPEAFFERLESVKDNLPVHQGECYLEYHRGTYTTHGNLKASFRNLERALQVAEAVAAATGNRWNIKDSWKRLVFAQFHDYIPGSSVWDVYMEGLQELDGIADQQIETAYNALNGEGRECLFNPHAVMIHKWITEPNSDTKALVSLPPLSGCELRDAVVDSPDPVSVQGREVSNGLAAFQLNDSGWVDRLEWEGISVPLSGPLGQLMIYEDKAAHFEAWDIDRHVLSSGHLCASKATVIAVSDGPHRGGFAVTRSIGKQSQATVTFLLESGSPLMHVSVELEWNEPECLLKLLIPTEYTAVNARFGAPFGSVQRFQVPNGLTAEAMWEVPFSRHMAVYDDGEREGLFVVTENKYGASVRSGQIGISLVRSPRVTGYDDHSHAWPPHLTRLNIDSPYSDIGKHHIRLALGRYSADLPRERQPACLADTLYTEPLFYKGAAIESAVLSIEGGESLTPCWVKPLANEGYVLRLHEVAGQRGQLRMKVRPGWRMALSQIGETTSEPCNGIISFFPYQVVSVQILPAIHQNKEE</sequence>
<evidence type="ECO:0000313" key="7">
    <source>
        <dbReference type="Proteomes" id="UP000642829"/>
    </source>
</evidence>
<dbReference type="InterPro" id="IPR015341">
    <property type="entry name" value="Glyco_hydro_38_cen"/>
</dbReference>
<dbReference type="InterPro" id="IPR011682">
    <property type="entry name" value="Glyco_hydro_38_C"/>
</dbReference>
<accession>A0A8J3DAB8</accession>
<dbReference type="InterPro" id="IPR000602">
    <property type="entry name" value="Glyco_hydro_38_N"/>
</dbReference>
<keyword evidence="3" id="KW-0378">Hydrolase</keyword>
<evidence type="ECO:0000259" key="5">
    <source>
        <dbReference type="SMART" id="SM00872"/>
    </source>
</evidence>
<dbReference type="GO" id="GO:0006013">
    <property type="term" value="P:mannose metabolic process"/>
    <property type="evidence" value="ECO:0007669"/>
    <property type="project" value="InterPro"/>
</dbReference>
<comment type="similarity">
    <text evidence="1">Belongs to the glycosyl hydrolase 38 family.</text>
</comment>
<dbReference type="Gene3D" id="1.20.1270.50">
    <property type="entry name" value="Glycoside hydrolase family 38, central domain"/>
    <property type="match status" value="1"/>
</dbReference>